<keyword evidence="1" id="KW-0560">Oxidoreductase</keyword>
<dbReference type="OrthoDB" id="37537at2759"/>
<dbReference type="PANTHER" id="PTHR43625:SF78">
    <property type="entry name" value="PYRIDOXAL REDUCTASE-RELATED"/>
    <property type="match status" value="1"/>
</dbReference>
<dbReference type="InterPro" id="IPR050791">
    <property type="entry name" value="Aldo-Keto_reductase"/>
</dbReference>
<dbReference type="AlphaFoldDB" id="A0A9P7MHY7"/>
<dbReference type="InterPro" id="IPR036812">
    <property type="entry name" value="NAD(P)_OxRdtase_dom_sf"/>
</dbReference>
<dbReference type="Pfam" id="PF00248">
    <property type="entry name" value="Aldo_ket_red"/>
    <property type="match status" value="1"/>
</dbReference>
<gene>
    <name evidence="3" type="ORF">E4U60_003775</name>
</gene>
<dbReference type="CDD" id="cd19077">
    <property type="entry name" value="AKR_AKR8A1-2"/>
    <property type="match status" value="1"/>
</dbReference>
<proteinExistence type="predicted"/>
<sequence>MPQVFGKQAGPIGFGLMGFTWRPQPTPTDQAIEAMKAAVESGLTLWNGGEFYGTPECNSMTLVKAYFARYPDDADKVTLVIKGGLHLDSLKPDSSPEGTRRSLDNILLGLDGVKKLDGYAPARRDPSTPLADTFDVIQKEYIDTGKLGAVYLSECSADTIHEAAKHATIGAAELELSMFSPDIFHNGIAKACAEHHIPILAYSPLGRGVLTGKYKSLSDTKHLGMVTGWPRFQPGAFEHNLKLVHQVETIAETKGCTPGQLAIAWVCKHSDSPGLPTIIPIPGTTTVDRVRENARLVQLTEKEFDQVNDIVRQFDTVGDRYPDKMPVNT</sequence>
<evidence type="ECO:0000259" key="2">
    <source>
        <dbReference type="Pfam" id="PF00248"/>
    </source>
</evidence>
<accession>A0A9P7MHY7</accession>
<protein>
    <recommendedName>
        <fullName evidence="2">NADP-dependent oxidoreductase domain-containing protein</fullName>
    </recommendedName>
</protein>
<evidence type="ECO:0000313" key="4">
    <source>
        <dbReference type="Proteomes" id="UP000706124"/>
    </source>
</evidence>
<evidence type="ECO:0000313" key="3">
    <source>
        <dbReference type="EMBL" id="KAG5946822.1"/>
    </source>
</evidence>
<comment type="caution">
    <text evidence="3">The sequence shown here is derived from an EMBL/GenBank/DDBJ whole genome shotgun (WGS) entry which is preliminary data.</text>
</comment>
<name>A0A9P7MHY7_9HYPO</name>
<reference evidence="3 4" key="1">
    <citation type="journal article" date="2020" name="bioRxiv">
        <title>Whole genome comparisons of ergot fungi reveals the divergence and evolution of species within the genus Claviceps are the result of varying mechanisms driving genome evolution and host range expansion.</title>
        <authorList>
            <person name="Wyka S.A."/>
            <person name="Mondo S.J."/>
            <person name="Liu M."/>
            <person name="Dettman J."/>
            <person name="Nalam V."/>
            <person name="Broders K.D."/>
        </authorList>
    </citation>
    <scope>NUCLEOTIDE SEQUENCE [LARGE SCALE GENOMIC DNA]</scope>
    <source>
        <strain evidence="3 4">CCC 1485</strain>
    </source>
</reference>
<dbReference type="PANTHER" id="PTHR43625">
    <property type="entry name" value="AFLATOXIN B1 ALDEHYDE REDUCTASE"/>
    <property type="match status" value="1"/>
</dbReference>
<evidence type="ECO:0000256" key="1">
    <source>
        <dbReference type="ARBA" id="ARBA00023002"/>
    </source>
</evidence>
<dbReference type="Proteomes" id="UP000706124">
    <property type="component" value="Unassembled WGS sequence"/>
</dbReference>
<dbReference type="InterPro" id="IPR023210">
    <property type="entry name" value="NADP_OxRdtase_dom"/>
</dbReference>
<keyword evidence="4" id="KW-1185">Reference proteome</keyword>
<dbReference type="SUPFAM" id="SSF51430">
    <property type="entry name" value="NAD(P)-linked oxidoreductase"/>
    <property type="match status" value="1"/>
</dbReference>
<dbReference type="GO" id="GO:0005737">
    <property type="term" value="C:cytoplasm"/>
    <property type="evidence" value="ECO:0007669"/>
    <property type="project" value="TreeGrafter"/>
</dbReference>
<organism evidence="3 4">
    <name type="scientific">Claviceps pazoutovae</name>
    <dbReference type="NCBI Taxonomy" id="1649127"/>
    <lineage>
        <taxon>Eukaryota</taxon>
        <taxon>Fungi</taxon>
        <taxon>Dikarya</taxon>
        <taxon>Ascomycota</taxon>
        <taxon>Pezizomycotina</taxon>
        <taxon>Sordariomycetes</taxon>
        <taxon>Hypocreomycetidae</taxon>
        <taxon>Hypocreales</taxon>
        <taxon>Clavicipitaceae</taxon>
        <taxon>Claviceps</taxon>
    </lineage>
</organism>
<dbReference type="EMBL" id="SRPO01000030">
    <property type="protein sequence ID" value="KAG5946822.1"/>
    <property type="molecule type" value="Genomic_DNA"/>
</dbReference>
<dbReference type="GO" id="GO:0016491">
    <property type="term" value="F:oxidoreductase activity"/>
    <property type="evidence" value="ECO:0007669"/>
    <property type="project" value="UniProtKB-KW"/>
</dbReference>
<dbReference type="Gene3D" id="3.20.20.100">
    <property type="entry name" value="NADP-dependent oxidoreductase domain"/>
    <property type="match status" value="1"/>
</dbReference>
<feature type="domain" description="NADP-dependent oxidoreductase" evidence="2">
    <location>
        <begin position="11"/>
        <end position="310"/>
    </location>
</feature>